<dbReference type="PANTHER" id="PTHR43099:SF5">
    <property type="entry name" value="HLYC_CORC FAMILY TRANSPORTER"/>
    <property type="match status" value="1"/>
</dbReference>
<feature type="transmembrane region" description="Helical" evidence="9">
    <location>
        <begin position="56"/>
        <end position="78"/>
    </location>
</feature>
<feature type="transmembrane region" description="Helical" evidence="9">
    <location>
        <begin position="6"/>
        <end position="28"/>
    </location>
</feature>
<protein>
    <submittedName>
        <fullName evidence="12">Membrane protein</fullName>
    </submittedName>
</protein>
<dbReference type="InterPro" id="IPR000644">
    <property type="entry name" value="CBS_dom"/>
</dbReference>
<proteinExistence type="predicted"/>
<keyword evidence="6 8" id="KW-0472">Membrane</keyword>
<comment type="caution">
    <text evidence="12">The sequence shown here is derived from an EMBL/GenBank/DDBJ whole genome shotgun (WGS) entry which is preliminary data.</text>
</comment>
<dbReference type="SUPFAM" id="SSF54631">
    <property type="entry name" value="CBS-domain pair"/>
    <property type="match status" value="1"/>
</dbReference>
<evidence type="ECO:0000256" key="6">
    <source>
        <dbReference type="ARBA" id="ARBA00023136"/>
    </source>
</evidence>
<sequence length="348" mass="37202">MSEITGLILTVVLLGANAFFVGAEFALISARRTIIEPRALSGSWAARVTLGAMENVSLMMAGAQLGITICSLALGYISEPAIAHLLEVPFAAIGVPEAFVHPIAFAIALSLVTYLHVVFGEMVPKNIALAGPERMAVVLAPVLVGIVTALRPLLWLLNGVANVILRLLKVEPKDEVTSVFTRDEVAALVEESRHGGLLEANDERLLLGALTFEQRSVTGIVIPLDGVTTLPAGVTPAQAETVAAGGFSRFPIFDVFGELAGYVHIKDLIEIDEAARDTPIDPSLIRALPTIDRDMPLRRALALMQNSGAHLGLVLDERGRTEGIVTLEDMLEELVGQIRDDSRTLRTV</sequence>
<dbReference type="PANTHER" id="PTHR43099">
    <property type="entry name" value="UPF0053 PROTEIN YRKA"/>
    <property type="match status" value="1"/>
</dbReference>
<keyword evidence="2" id="KW-1003">Cell membrane</keyword>
<dbReference type="Gene3D" id="3.10.580.10">
    <property type="entry name" value="CBS-domain"/>
    <property type="match status" value="1"/>
</dbReference>
<evidence type="ECO:0000256" key="7">
    <source>
        <dbReference type="PROSITE-ProRule" id="PRU00703"/>
    </source>
</evidence>
<dbReference type="CDD" id="cd04590">
    <property type="entry name" value="CBS_pair_CorC_HlyC_assoc"/>
    <property type="match status" value="1"/>
</dbReference>
<evidence type="ECO:0000259" key="11">
    <source>
        <dbReference type="PROSITE" id="PS51846"/>
    </source>
</evidence>
<keyword evidence="13" id="KW-1185">Reference proteome</keyword>
<dbReference type="InterPro" id="IPR044751">
    <property type="entry name" value="Ion_transp-like_CBS"/>
</dbReference>
<evidence type="ECO:0000256" key="3">
    <source>
        <dbReference type="ARBA" id="ARBA00022692"/>
    </source>
</evidence>
<dbReference type="EMBL" id="JSUH01000022">
    <property type="protein sequence ID" value="KHD96292.1"/>
    <property type="molecule type" value="Genomic_DNA"/>
</dbReference>
<evidence type="ECO:0000256" key="4">
    <source>
        <dbReference type="ARBA" id="ARBA00022737"/>
    </source>
</evidence>
<dbReference type="PROSITE" id="PS51846">
    <property type="entry name" value="CNNM"/>
    <property type="match status" value="1"/>
</dbReference>
<reference evidence="12 13" key="1">
    <citation type="journal article" date="2003" name="Int. J. Syst. Evol. Microbiol.">
        <title>Kocuria polaris sp. nov., an orange-pigmented psychrophilic bacterium isolated from an Antarctic cyanobacterial mat sample.</title>
        <authorList>
            <person name="Reddy G.S."/>
            <person name="Prakash J.S."/>
            <person name="Prabahar V."/>
            <person name="Matsumoto G.I."/>
            <person name="Stackebrandt E."/>
            <person name="Shivaji S."/>
        </authorList>
    </citation>
    <scope>NUCLEOTIDE SEQUENCE [LARGE SCALE GENOMIC DNA]</scope>
    <source>
        <strain evidence="12 13">CMS 76or</strain>
    </source>
</reference>
<evidence type="ECO:0000256" key="8">
    <source>
        <dbReference type="PROSITE-ProRule" id="PRU01193"/>
    </source>
</evidence>
<feature type="transmembrane region" description="Helical" evidence="9">
    <location>
        <begin position="135"/>
        <end position="157"/>
    </location>
</feature>
<dbReference type="Proteomes" id="UP000030466">
    <property type="component" value="Unassembled WGS sequence"/>
</dbReference>
<dbReference type="RefSeq" id="WP_035930367.1">
    <property type="nucleotide sequence ID" value="NZ_JSUH01000022.1"/>
</dbReference>
<dbReference type="InterPro" id="IPR002550">
    <property type="entry name" value="CNNM"/>
</dbReference>
<evidence type="ECO:0000256" key="1">
    <source>
        <dbReference type="ARBA" id="ARBA00004651"/>
    </source>
</evidence>
<dbReference type="GO" id="GO:0005886">
    <property type="term" value="C:plasma membrane"/>
    <property type="evidence" value="ECO:0007669"/>
    <property type="project" value="UniProtKB-SubCell"/>
</dbReference>
<dbReference type="InterPro" id="IPR046342">
    <property type="entry name" value="CBS_dom_sf"/>
</dbReference>
<dbReference type="PROSITE" id="PS51371">
    <property type="entry name" value="CBS"/>
    <property type="match status" value="1"/>
</dbReference>
<comment type="subcellular location">
    <subcellularLocation>
        <location evidence="1">Cell membrane</location>
        <topology evidence="1">Multi-pass membrane protein</topology>
    </subcellularLocation>
</comment>
<evidence type="ECO:0000256" key="9">
    <source>
        <dbReference type="SAM" id="Phobius"/>
    </source>
</evidence>
<dbReference type="SMART" id="SM00116">
    <property type="entry name" value="CBS"/>
    <property type="match status" value="2"/>
</dbReference>
<gene>
    <name evidence="12" type="ORF">GY22_16525</name>
</gene>
<accession>A0A0A6YAD3</accession>
<name>A0A0A6YAD3_KOCRO</name>
<evidence type="ECO:0000256" key="2">
    <source>
        <dbReference type="ARBA" id="ARBA00022475"/>
    </source>
</evidence>
<feature type="domain" description="CBS" evidence="10">
    <location>
        <begin position="284"/>
        <end position="342"/>
    </location>
</feature>
<evidence type="ECO:0000313" key="12">
    <source>
        <dbReference type="EMBL" id="KHD96292.1"/>
    </source>
</evidence>
<dbReference type="AlphaFoldDB" id="A0A0A6YAD3"/>
<dbReference type="OrthoDB" id="110231at2"/>
<keyword evidence="3 8" id="KW-0812">Transmembrane</keyword>
<dbReference type="Pfam" id="PF00571">
    <property type="entry name" value="CBS"/>
    <property type="match status" value="1"/>
</dbReference>
<keyword evidence="7" id="KW-0129">CBS domain</keyword>
<dbReference type="Pfam" id="PF01595">
    <property type="entry name" value="CNNM"/>
    <property type="match status" value="1"/>
</dbReference>
<keyword evidence="4" id="KW-0677">Repeat</keyword>
<evidence type="ECO:0000313" key="13">
    <source>
        <dbReference type="Proteomes" id="UP000030466"/>
    </source>
</evidence>
<feature type="transmembrane region" description="Helical" evidence="9">
    <location>
        <begin position="98"/>
        <end position="123"/>
    </location>
</feature>
<dbReference type="InterPro" id="IPR051676">
    <property type="entry name" value="UPF0053_domain"/>
</dbReference>
<evidence type="ECO:0000256" key="5">
    <source>
        <dbReference type="ARBA" id="ARBA00022989"/>
    </source>
</evidence>
<organism evidence="12 13">
    <name type="scientific">Kocuria rosea subsp. polaris</name>
    <dbReference type="NCBI Taxonomy" id="136273"/>
    <lineage>
        <taxon>Bacteria</taxon>
        <taxon>Bacillati</taxon>
        <taxon>Actinomycetota</taxon>
        <taxon>Actinomycetes</taxon>
        <taxon>Micrococcales</taxon>
        <taxon>Micrococcaceae</taxon>
        <taxon>Kocuria</taxon>
    </lineage>
</organism>
<feature type="domain" description="CNNM transmembrane" evidence="11">
    <location>
        <begin position="1"/>
        <end position="203"/>
    </location>
</feature>
<evidence type="ECO:0000259" key="10">
    <source>
        <dbReference type="PROSITE" id="PS51371"/>
    </source>
</evidence>
<keyword evidence="5 8" id="KW-1133">Transmembrane helix</keyword>